<dbReference type="EMBL" id="JAAWWB010000010">
    <property type="protein sequence ID" value="KAG6774125.1"/>
    <property type="molecule type" value="Genomic_DNA"/>
</dbReference>
<dbReference type="AlphaFoldDB" id="A0A8X8D1B0"/>
<protein>
    <submittedName>
        <fullName evidence="2">Uncharacterized protein</fullName>
    </submittedName>
</protein>
<dbReference type="Proteomes" id="UP000886885">
    <property type="component" value="Chromosome 5D"/>
</dbReference>
<accession>A0A8X8D1B0</accession>
<comment type="caution">
    <text evidence="2">The sequence shown here is derived from an EMBL/GenBank/DDBJ whole genome shotgun (WGS) entry which is preliminary data.</text>
</comment>
<feature type="transmembrane region" description="Helical" evidence="1">
    <location>
        <begin position="27"/>
        <end position="48"/>
    </location>
</feature>
<gene>
    <name evidence="2" type="ORF">POTOM_021474</name>
</gene>
<evidence type="ECO:0000313" key="3">
    <source>
        <dbReference type="Proteomes" id="UP000886885"/>
    </source>
</evidence>
<keyword evidence="1" id="KW-0812">Transmembrane</keyword>
<name>A0A8X8D1B0_POPTO</name>
<reference evidence="2" key="1">
    <citation type="journal article" date="2020" name="bioRxiv">
        <title>Hybrid origin of Populus tomentosa Carr. identified through genome sequencing and phylogenomic analysis.</title>
        <authorList>
            <person name="An X."/>
            <person name="Gao K."/>
            <person name="Chen Z."/>
            <person name="Li J."/>
            <person name="Yang X."/>
            <person name="Yang X."/>
            <person name="Zhou J."/>
            <person name="Guo T."/>
            <person name="Zhao T."/>
            <person name="Huang S."/>
            <person name="Miao D."/>
            <person name="Khan W.U."/>
            <person name="Rao P."/>
            <person name="Ye M."/>
            <person name="Lei B."/>
            <person name="Liao W."/>
            <person name="Wang J."/>
            <person name="Ji L."/>
            <person name="Li Y."/>
            <person name="Guo B."/>
            <person name="Mustafa N.S."/>
            <person name="Li S."/>
            <person name="Yun Q."/>
            <person name="Keller S.R."/>
            <person name="Mao J."/>
            <person name="Zhang R."/>
            <person name="Strauss S.H."/>
        </authorList>
    </citation>
    <scope>NUCLEOTIDE SEQUENCE</scope>
    <source>
        <strain evidence="2">GM15</strain>
        <tissue evidence="2">Leaf</tissue>
    </source>
</reference>
<organism evidence="2 3">
    <name type="scientific">Populus tomentosa</name>
    <name type="common">Chinese white poplar</name>
    <dbReference type="NCBI Taxonomy" id="118781"/>
    <lineage>
        <taxon>Eukaryota</taxon>
        <taxon>Viridiplantae</taxon>
        <taxon>Streptophyta</taxon>
        <taxon>Embryophyta</taxon>
        <taxon>Tracheophyta</taxon>
        <taxon>Spermatophyta</taxon>
        <taxon>Magnoliopsida</taxon>
        <taxon>eudicotyledons</taxon>
        <taxon>Gunneridae</taxon>
        <taxon>Pentapetalae</taxon>
        <taxon>rosids</taxon>
        <taxon>fabids</taxon>
        <taxon>Malpighiales</taxon>
        <taxon>Salicaceae</taxon>
        <taxon>Saliceae</taxon>
        <taxon>Populus</taxon>
    </lineage>
</organism>
<sequence length="93" mass="10272">MQTMSTNQVYGSTFNGCHSDKSEAKPFLQFISTLTVLSLSLSLSLAAVRFFDLSLKFKNSAAKRVDELVLVKGTTVAIFLGEKHYAVVPESFY</sequence>
<keyword evidence="1" id="KW-0472">Membrane</keyword>
<keyword evidence="3" id="KW-1185">Reference proteome</keyword>
<evidence type="ECO:0000256" key="1">
    <source>
        <dbReference type="SAM" id="Phobius"/>
    </source>
</evidence>
<proteinExistence type="predicted"/>
<evidence type="ECO:0000313" key="2">
    <source>
        <dbReference type="EMBL" id="KAG6774125.1"/>
    </source>
</evidence>
<keyword evidence="1" id="KW-1133">Transmembrane helix</keyword>